<organism evidence="1 2">
    <name type="scientific">Rhizobium phage P9VFCI</name>
    <dbReference type="NCBI Taxonomy" id="2763531"/>
    <lineage>
        <taxon>Viruses</taxon>
        <taxon>Duplodnaviria</taxon>
        <taxon>Heunggongvirae</taxon>
        <taxon>Uroviricota</taxon>
        <taxon>Caudoviricetes</taxon>
        <taxon>Pootjesviridae</taxon>
        <taxon>Innesvirus</taxon>
        <taxon>Innesvirus P9VFCI</taxon>
    </lineage>
</organism>
<dbReference type="EMBL" id="MT778839">
    <property type="protein sequence ID" value="QNH71971.1"/>
    <property type="molecule type" value="Genomic_DNA"/>
</dbReference>
<proteinExistence type="predicted"/>
<reference evidence="1 2" key="1">
    <citation type="submission" date="2020-07" db="EMBL/GenBank/DDBJ databases">
        <title>Complete genome sequence of Rhizobium leguminosarum bacteriophage vB_RlegM_P9VFCI.</title>
        <authorList>
            <person name="Gunathilake D."/>
            <person name="Bhat S."/>
            <person name="Yost C.K."/>
            <person name="Hynes M.F."/>
        </authorList>
    </citation>
    <scope>NUCLEOTIDE SEQUENCE [LARGE SCALE GENOMIC DNA]</scope>
</reference>
<evidence type="ECO:0000313" key="1">
    <source>
        <dbReference type="EMBL" id="QNH71971.1"/>
    </source>
</evidence>
<protein>
    <submittedName>
        <fullName evidence="1">Uncharacterized protein</fullName>
    </submittedName>
</protein>
<sequence>MQIIIDNSSEIFGAKTTVADLAYYHDMIMKYEFETPDTDIFNIYIFEALKSEYKFELKEAQIFECDRFILTFKDGSKITIIR</sequence>
<name>A0A7G7WXM7_9CAUD</name>
<gene>
    <name evidence="1" type="ORF">P9VFCI_049</name>
</gene>
<evidence type="ECO:0000313" key="2">
    <source>
        <dbReference type="Proteomes" id="UP000515832"/>
    </source>
</evidence>
<dbReference type="Proteomes" id="UP000515832">
    <property type="component" value="Segment"/>
</dbReference>
<accession>A0A7G7WXM7</accession>
<keyword evidence="2" id="KW-1185">Reference proteome</keyword>